<gene>
    <name evidence="1" type="ORF">MSSAC_0585</name>
</gene>
<sequence>MCRSHAVQVVQGLSRRAERLVPMHHLFRHIIVEDKRPFPVRQVVRKPYLCVFIIFLEAGFQKLGGSCVHGSGLGRFLGYGFWGIFGQKFLKSRRPLSSGVSCSEVP</sequence>
<dbReference type="AlphaFoldDB" id="A0A0E3PKF3"/>
<dbReference type="Proteomes" id="UP000033123">
    <property type="component" value="Chromosome"/>
</dbReference>
<reference evidence="1 2" key="1">
    <citation type="submission" date="2014-07" db="EMBL/GenBank/DDBJ databases">
        <title>Methanogenic archaea and the global carbon cycle.</title>
        <authorList>
            <person name="Henriksen J.R."/>
            <person name="Luke J."/>
            <person name="Reinhart S."/>
            <person name="Benedict M.N."/>
            <person name="Youngblut N.D."/>
            <person name="Metcalf M.E."/>
            <person name="Whitaker R.J."/>
            <person name="Metcalf W.W."/>
        </authorList>
    </citation>
    <scope>NUCLEOTIDE SEQUENCE [LARGE SCALE GENOMIC DNA]</scope>
    <source>
        <strain evidence="1 2">C2J</strain>
    </source>
</reference>
<name>A0A0E3PKF3_9EURY</name>
<protein>
    <submittedName>
        <fullName evidence="1">Uncharacterized protein</fullName>
    </submittedName>
</protein>
<dbReference type="STRING" id="1434118.MSSAC_0585"/>
<proteinExistence type="predicted"/>
<dbReference type="HOGENOM" id="CLU_2490518_0_0_2"/>
<dbReference type="EMBL" id="CP009508">
    <property type="protein sequence ID" value="AKB35175.1"/>
    <property type="molecule type" value="Genomic_DNA"/>
</dbReference>
<evidence type="ECO:0000313" key="1">
    <source>
        <dbReference type="EMBL" id="AKB35175.1"/>
    </source>
</evidence>
<accession>A0A0E3PKF3</accession>
<evidence type="ECO:0000313" key="2">
    <source>
        <dbReference type="Proteomes" id="UP000033123"/>
    </source>
</evidence>
<organism evidence="1 2">
    <name type="scientific">Methanosarcina siciliae C2J</name>
    <dbReference type="NCBI Taxonomy" id="1434118"/>
    <lineage>
        <taxon>Archaea</taxon>
        <taxon>Methanobacteriati</taxon>
        <taxon>Methanobacteriota</taxon>
        <taxon>Stenosarchaea group</taxon>
        <taxon>Methanomicrobia</taxon>
        <taxon>Methanosarcinales</taxon>
        <taxon>Methanosarcinaceae</taxon>
        <taxon>Methanosarcina</taxon>
    </lineage>
</organism>
<dbReference type="KEGG" id="msj:MSSAC_0585"/>